<accession>A0A917E7Z1</accession>
<name>A0A917E7Z1_9HYPH</name>
<keyword evidence="1 2" id="KW-0597">Phosphoprotein</keyword>
<dbReference type="SUPFAM" id="SSF52172">
    <property type="entry name" value="CheY-like"/>
    <property type="match status" value="1"/>
</dbReference>
<sequence length="123" mass="13210">MAKTILIVDDSATMLMSLRISFETNGLAVADAPNAEAALDKLKGGLKPDMIVTDLNMGAMNGIELIREVRKLPGFQFLPIVLLTTESQADKRAEAKSAGATGWLVKPADEATLMKVARQLLKL</sequence>
<dbReference type="Gene3D" id="3.40.50.2300">
    <property type="match status" value="1"/>
</dbReference>
<dbReference type="PANTHER" id="PTHR44591">
    <property type="entry name" value="STRESS RESPONSE REGULATOR PROTEIN 1"/>
    <property type="match status" value="1"/>
</dbReference>
<comment type="caution">
    <text evidence="4">The sequence shown here is derived from an EMBL/GenBank/DDBJ whole genome shotgun (WGS) entry which is preliminary data.</text>
</comment>
<reference evidence="4" key="1">
    <citation type="journal article" date="2014" name="Int. J. Syst. Evol. Microbiol.">
        <title>Complete genome sequence of Corynebacterium casei LMG S-19264T (=DSM 44701T), isolated from a smear-ripened cheese.</title>
        <authorList>
            <consortium name="US DOE Joint Genome Institute (JGI-PGF)"/>
            <person name="Walter F."/>
            <person name="Albersmeier A."/>
            <person name="Kalinowski J."/>
            <person name="Ruckert C."/>
        </authorList>
    </citation>
    <scope>NUCLEOTIDE SEQUENCE</scope>
    <source>
        <strain evidence="4">CGMCC 1.15367</strain>
    </source>
</reference>
<keyword evidence="5" id="KW-1185">Reference proteome</keyword>
<dbReference type="PANTHER" id="PTHR44591:SF25">
    <property type="entry name" value="CHEMOTAXIS TWO-COMPONENT RESPONSE REGULATOR"/>
    <property type="match status" value="1"/>
</dbReference>
<evidence type="ECO:0000256" key="1">
    <source>
        <dbReference type="ARBA" id="ARBA00022553"/>
    </source>
</evidence>
<dbReference type="InterPro" id="IPR001789">
    <property type="entry name" value="Sig_transdc_resp-reg_receiver"/>
</dbReference>
<feature type="domain" description="Response regulatory" evidence="3">
    <location>
        <begin position="4"/>
        <end position="121"/>
    </location>
</feature>
<evidence type="ECO:0000313" key="4">
    <source>
        <dbReference type="EMBL" id="GGE12993.1"/>
    </source>
</evidence>
<dbReference type="AlphaFoldDB" id="A0A917E7Z1"/>
<reference evidence="4" key="2">
    <citation type="submission" date="2020-09" db="EMBL/GenBank/DDBJ databases">
        <authorList>
            <person name="Sun Q."/>
            <person name="Zhou Y."/>
        </authorList>
    </citation>
    <scope>NUCLEOTIDE SEQUENCE</scope>
    <source>
        <strain evidence="4">CGMCC 1.15367</strain>
    </source>
</reference>
<evidence type="ECO:0000256" key="2">
    <source>
        <dbReference type="PROSITE-ProRule" id="PRU00169"/>
    </source>
</evidence>
<dbReference type="Pfam" id="PF00072">
    <property type="entry name" value="Response_reg"/>
    <property type="match status" value="1"/>
</dbReference>
<dbReference type="RefSeq" id="WP_188910763.1">
    <property type="nucleotide sequence ID" value="NZ_BMIQ01000005.1"/>
</dbReference>
<protein>
    <submittedName>
        <fullName evidence="4">Response regulator</fullName>
    </submittedName>
</protein>
<evidence type="ECO:0000313" key="5">
    <source>
        <dbReference type="Proteomes" id="UP000644699"/>
    </source>
</evidence>
<feature type="modified residue" description="4-aspartylphosphate" evidence="2">
    <location>
        <position position="54"/>
    </location>
</feature>
<gene>
    <name evidence="4" type="ORF">GCM10011390_35130</name>
</gene>
<organism evidence="4 5">
    <name type="scientific">Aureimonas endophytica</name>
    <dbReference type="NCBI Taxonomy" id="2027858"/>
    <lineage>
        <taxon>Bacteria</taxon>
        <taxon>Pseudomonadati</taxon>
        <taxon>Pseudomonadota</taxon>
        <taxon>Alphaproteobacteria</taxon>
        <taxon>Hyphomicrobiales</taxon>
        <taxon>Aurantimonadaceae</taxon>
        <taxon>Aureimonas</taxon>
    </lineage>
</organism>
<dbReference type="InterPro" id="IPR050595">
    <property type="entry name" value="Bact_response_regulator"/>
</dbReference>
<dbReference type="Proteomes" id="UP000644699">
    <property type="component" value="Unassembled WGS sequence"/>
</dbReference>
<dbReference type="EMBL" id="BMIQ01000005">
    <property type="protein sequence ID" value="GGE12993.1"/>
    <property type="molecule type" value="Genomic_DNA"/>
</dbReference>
<dbReference type="SMART" id="SM00448">
    <property type="entry name" value="REC"/>
    <property type="match status" value="1"/>
</dbReference>
<dbReference type="InterPro" id="IPR011006">
    <property type="entry name" value="CheY-like_superfamily"/>
</dbReference>
<dbReference type="GO" id="GO:0000160">
    <property type="term" value="P:phosphorelay signal transduction system"/>
    <property type="evidence" value="ECO:0007669"/>
    <property type="project" value="InterPro"/>
</dbReference>
<dbReference type="PROSITE" id="PS50110">
    <property type="entry name" value="RESPONSE_REGULATORY"/>
    <property type="match status" value="1"/>
</dbReference>
<proteinExistence type="predicted"/>
<evidence type="ECO:0000259" key="3">
    <source>
        <dbReference type="PROSITE" id="PS50110"/>
    </source>
</evidence>